<keyword evidence="11" id="KW-1185">Reference proteome</keyword>
<dbReference type="InterPro" id="IPR019364">
    <property type="entry name" value="Mediatior_Med8_fun/met"/>
</dbReference>
<evidence type="ECO:0000256" key="6">
    <source>
        <dbReference type="ARBA" id="ARBA00023163"/>
    </source>
</evidence>
<comment type="subunit">
    <text evidence="9">Component of the Mediator complex.</text>
</comment>
<name>A0ABX6EP69_KLUMA</name>
<sequence length="214" mass="24006">MSDTPSNADPLQSSVSADFSNVPTQALDALRMKLSQLTASLAKIRDEMSKAELPQWYSLQAQLMVTLTQLSSLTNTLDHYEETLDSTVAYPLPSFPTTAHEGLITTLMRKKNIPEVDEWIKDARETNGIDVENLSDEEIKKLINKDKDITTWATKCIIDERSKHSYNGLHSAKELKELSMDESSNIYPSSVSTVKTSRPFSVDKLLKFVHQGEI</sequence>
<evidence type="ECO:0000256" key="1">
    <source>
        <dbReference type="ARBA" id="ARBA00004123"/>
    </source>
</evidence>
<dbReference type="EMBL" id="CP015054">
    <property type="protein sequence ID" value="QGN13434.1"/>
    <property type="molecule type" value="Genomic_DNA"/>
</dbReference>
<evidence type="ECO:0000313" key="11">
    <source>
        <dbReference type="Proteomes" id="UP000422736"/>
    </source>
</evidence>
<keyword evidence="6 9" id="KW-0804">Transcription</keyword>
<evidence type="ECO:0000256" key="7">
    <source>
        <dbReference type="ARBA" id="ARBA00023242"/>
    </source>
</evidence>
<dbReference type="Proteomes" id="UP000422736">
    <property type="component" value="Chromosome 1"/>
</dbReference>
<dbReference type="PANTHER" id="PTHR13074:SF9">
    <property type="entry name" value="MEDIATOR OF RNA POLYMERASE II TRANSCRIPTION SUBUNIT 8"/>
    <property type="match status" value="1"/>
</dbReference>
<evidence type="ECO:0000256" key="4">
    <source>
        <dbReference type="ARBA" id="ARBA00023015"/>
    </source>
</evidence>
<gene>
    <name evidence="9 10" type="primary">MED8</name>
    <name evidence="10" type="ORF">FIM1_71</name>
</gene>
<keyword evidence="7 9" id="KW-0539">Nucleus</keyword>
<comment type="subcellular location">
    <subcellularLocation>
        <location evidence="1 9">Nucleus</location>
    </subcellularLocation>
</comment>
<keyword evidence="5 9" id="KW-0010">Activator</keyword>
<evidence type="ECO:0000256" key="8">
    <source>
        <dbReference type="ARBA" id="ARBA00031261"/>
    </source>
</evidence>
<organism evidence="10 11">
    <name type="scientific">Kluyveromyces marxianus</name>
    <name type="common">Yeast</name>
    <name type="synonym">Candida kefyr</name>
    <dbReference type="NCBI Taxonomy" id="4911"/>
    <lineage>
        <taxon>Eukaryota</taxon>
        <taxon>Fungi</taxon>
        <taxon>Dikarya</taxon>
        <taxon>Ascomycota</taxon>
        <taxon>Saccharomycotina</taxon>
        <taxon>Saccharomycetes</taxon>
        <taxon>Saccharomycetales</taxon>
        <taxon>Saccharomycetaceae</taxon>
        <taxon>Kluyveromyces</taxon>
    </lineage>
</organism>
<reference evidence="10 11" key="1">
    <citation type="submission" date="2016-03" db="EMBL/GenBank/DDBJ databases">
        <title>How can Kluyveromyces marxianus grow so fast - potential evolutionary course in Saccharomyces Complex revealed by comparative genomics.</title>
        <authorList>
            <person name="Mo W."/>
            <person name="Lu W."/>
            <person name="Yang X."/>
            <person name="Qi J."/>
            <person name="Lv H."/>
        </authorList>
    </citation>
    <scope>NUCLEOTIDE SEQUENCE [LARGE SCALE GENOMIC DNA]</scope>
    <source>
        <strain evidence="10 11">FIM1</strain>
    </source>
</reference>
<accession>A0ABX6EP69</accession>
<keyword evidence="4 9" id="KW-0805">Transcription regulation</keyword>
<comment type="function">
    <text evidence="9">Component of the Mediator complex, a coactivator involved in the regulated transcription of nearly all RNA polymerase II-dependent genes. Mediator functions as a bridge to convey information from gene-specific regulatory proteins to the basal RNA polymerase II transcription machinery. Mediator is recruited to promoters by direct interactions with regulatory proteins and serves as a scaffold for the assembly of a functional preinitiation complex with RNA polymerase II and the general transcription factors.</text>
</comment>
<dbReference type="Gene3D" id="6.10.250.2610">
    <property type="match status" value="1"/>
</dbReference>
<protein>
    <recommendedName>
        <fullName evidence="3 9">Mediator of RNA polymerase II transcription subunit 8</fullName>
    </recommendedName>
    <alternativeName>
        <fullName evidence="8 9">Mediator complex subunit 8</fullName>
    </alternativeName>
</protein>
<evidence type="ECO:0000256" key="3">
    <source>
        <dbReference type="ARBA" id="ARBA00020637"/>
    </source>
</evidence>
<dbReference type="Gene3D" id="1.20.58.1710">
    <property type="match status" value="1"/>
</dbReference>
<evidence type="ECO:0000256" key="9">
    <source>
        <dbReference type="RuleBase" id="RU364144"/>
    </source>
</evidence>
<comment type="similarity">
    <text evidence="2 9">Belongs to the Mediator complex subunit 8 family.</text>
</comment>
<evidence type="ECO:0000256" key="2">
    <source>
        <dbReference type="ARBA" id="ARBA00005716"/>
    </source>
</evidence>
<evidence type="ECO:0000256" key="5">
    <source>
        <dbReference type="ARBA" id="ARBA00023159"/>
    </source>
</evidence>
<reference evidence="10 11" key="2">
    <citation type="submission" date="2019-11" db="EMBL/GenBank/DDBJ databases">
        <authorList>
            <person name="Lu H."/>
        </authorList>
    </citation>
    <scope>NUCLEOTIDE SEQUENCE [LARGE SCALE GENOMIC DNA]</scope>
    <source>
        <strain evidence="10 11">FIM1</strain>
    </source>
</reference>
<dbReference type="PANTHER" id="PTHR13074">
    <property type="entry name" value="MEDIATOR OF RNA POLYMERASE II TRANSCRIPTION SUBUNIT 8"/>
    <property type="match status" value="1"/>
</dbReference>
<dbReference type="Pfam" id="PF10232">
    <property type="entry name" value="Med8"/>
    <property type="match status" value="1"/>
</dbReference>
<proteinExistence type="inferred from homology"/>
<evidence type="ECO:0000313" key="10">
    <source>
        <dbReference type="EMBL" id="QGN13434.1"/>
    </source>
</evidence>